<keyword evidence="1" id="KW-0812">Transmembrane</keyword>
<evidence type="ECO:0000313" key="2">
    <source>
        <dbReference type="EMBL" id="GLI54787.1"/>
    </source>
</evidence>
<evidence type="ECO:0000313" key="3">
    <source>
        <dbReference type="Proteomes" id="UP001144471"/>
    </source>
</evidence>
<keyword evidence="1" id="KW-1133">Transmembrane helix</keyword>
<keyword evidence="1" id="KW-0472">Membrane</keyword>
<dbReference type="Proteomes" id="UP001144471">
    <property type="component" value="Unassembled WGS sequence"/>
</dbReference>
<dbReference type="AlphaFoldDB" id="A0A9W6GIN7"/>
<keyword evidence="3" id="KW-1185">Reference proteome</keyword>
<name>A0A9W6GIN7_9FUSO</name>
<protein>
    <submittedName>
        <fullName evidence="2">Uncharacterized protein</fullName>
    </submittedName>
</protein>
<accession>A0A9W6GIN7</accession>
<proteinExistence type="predicted"/>
<evidence type="ECO:0000256" key="1">
    <source>
        <dbReference type="SAM" id="Phobius"/>
    </source>
</evidence>
<feature type="transmembrane region" description="Helical" evidence="1">
    <location>
        <begin position="25"/>
        <end position="45"/>
    </location>
</feature>
<gene>
    <name evidence="2" type="ORF">PM10SUCC1_03020</name>
</gene>
<dbReference type="EMBL" id="BSDY01000001">
    <property type="protein sequence ID" value="GLI54787.1"/>
    <property type="molecule type" value="Genomic_DNA"/>
</dbReference>
<sequence length="66" mass="7931">MKIKSYKEVVESFYKKITIWRRLSLIELLLILGIISMTLLATFIFKLATAGKLTWEHVFWFSLFFR</sequence>
<reference evidence="2" key="1">
    <citation type="submission" date="2022-12" db="EMBL/GenBank/DDBJ databases">
        <title>Reference genome sequencing for broad-spectrum identification of bacterial and archaeal isolates by mass spectrometry.</title>
        <authorList>
            <person name="Sekiguchi Y."/>
            <person name="Tourlousse D.M."/>
        </authorList>
    </citation>
    <scope>NUCLEOTIDE SEQUENCE</scope>
    <source>
        <strain evidence="2">10succ1</strain>
    </source>
</reference>
<organism evidence="2 3">
    <name type="scientific">Propionigenium maris DSM 9537</name>
    <dbReference type="NCBI Taxonomy" id="1123000"/>
    <lineage>
        <taxon>Bacteria</taxon>
        <taxon>Fusobacteriati</taxon>
        <taxon>Fusobacteriota</taxon>
        <taxon>Fusobacteriia</taxon>
        <taxon>Fusobacteriales</taxon>
        <taxon>Fusobacteriaceae</taxon>
        <taxon>Propionigenium</taxon>
    </lineage>
</organism>
<comment type="caution">
    <text evidence="2">The sequence shown here is derived from an EMBL/GenBank/DDBJ whole genome shotgun (WGS) entry which is preliminary data.</text>
</comment>